<name>A0AA39LB29_SARSR</name>
<sequence length="734" mass="80876">MPDAEPSSQRRAVRGEPRHATVTQQGRSFRESAPTPCDFCANDPAGRAAAALRPCDYANISRNIILECSNCANHRFSTSQPHSCVVSKRGRIAFRRYADAHPISYGDMKCDSCASVRSKSGSCDVDALLGYSCTECKNRDCHVRGVLMETRPNVPQNEKRWLRHGCSTCHAMNQGKTTVVQGCSWLHNRLSWDSACDQCESHPCLCLDGGIAVAFAEVEPPKTWAISRQETRGLINLTNAGLWRFPCQWCANSGEKCRASTLAPGNACNRCSVYGIDCLGRNGELYPIFDLSHVGFGRIMAIHACTRCVTTGRHCDRQRPCDSCVNHGEDDLCDAPSDEHRRRFSQPPGPLYYLALGYGALGVDDVKDGSRIEHWIGPPWPAYVTHEQDPKRWQSITTRMEIARADFLPEGKPPHGAPGGPMANLRPSQTTVEQLVNALKVQWPAVKPPKEYFPDFDERVTAAKARIEARGPRQRTTLQGFEASPSIATPGTVESTAMSSEEPPVRRESPMLDEILDGLDAQYRAAMGSTLPAGASPTLNEILDGLEAQSGLNLNELGRGLPPFSEAYEGERRFLALVQMDEPFIFDDGAIVQPEIERQRPEPQSLRRMHEPAFLSNDGRQAVPFVGGARPRQRPAAHISSQGRDAQQQPAQHAPHAAMSTKQHRDEQPSTIWTVPENAVQAPGILIQEQRGQQQQRGPRPSGPINTRGDRNSLGLMTTGSHYSQCFPTKLPGR</sequence>
<accession>A0AA39LB29</accession>
<feature type="region of interest" description="Disordered" evidence="1">
    <location>
        <begin position="1"/>
        <end position="27"/>
    </location>
</feature>
<dbReference type="EMBL" id="JAPDFR010000001">
    <property type="protein sequence ID" value="KAK0391231.1"/>
    <property type="molecule type" value="Genomic_DNA"/>
</dbReference>
<dbReference type="Proteomes" id="UP001175261">
    <property type="component" value="Unassembled WGS sequence"/>
</dbReference>
<gene>
    <name evidence="2" type="ORF">NLU13_0732</name>
</gene>
<evidence type="ECO:0000313" key="2">
    <source>
        <dbReference type="EMBL" id="KAK0391231.1"/>
    </source>
</evidence>
<reference evidence="2" key="1">
    <citation type="submission" date="2022-10" db="EMBL/GenBank/DDBJ databases">
        <title>Determination and structural analysis of whole genome sequence of Sarocladium strictum F4-1.</title>
        <authorList>
            <person name="Hu L."/>
            <person name="Jiang Y."/>
        </authorList>
    </citation>
    <scope>NUCLEOTIDE SEQUENCE</scope>
    <source>
        <strain evidence="2">F4-1</strain>
    </source>
</reference>
<feature type="compositionally biased region" description="Polar residues" evidence="1">
    <location>
        <begin position="1"/>
        <end position="10"/>
    </location>
</feature>
<dbReference type="AlphaFoldDB" id="A0AA39LB29"/>
<feature type="compositionally biased region" description="Low complexity" evidence="1">
    <location>
        <begin position="689"/>
        <end position="704"/>
    </location>
</feature>
<comment type="caution">
    <text evidence="2">The sequence shown here is derived from an EMBL/GenBank/DDBJ whole genome shotgun (WGS) entry which is preliminary data.</text>
</comment>
<evidence type="ECO:0000256" key="1">
    <source>
        <dbReference type="SAM" id="MobiDB-lite"/>
    </source>
</evidence>
<feature type="region of interest" description="Disordered" evidence="1">
    <location>
        <begin position="484"/>
        <end position="507"/>
    </location>
</feature>
<feature type="compositionally biased region" description="Polar residues" evidence="1">
    <location>
        <begin position="715"/>
        <end position="727"/>
    </location>
</feature>
<organism evidence="2 3">
    <name type="scientific">Sarocladium strictum</name>
    <name type="common">Black bundle disease fungus</name>
    <name type="synonym">Acremonium strictum</name>
    <dbReference type="NCBI Taxonomy" id="5046"/>
    <lineage>
        <taxon>Eukaryota</taxon>
        <taxon>Fungi</taxon>
        <taxon>Dikarya</taxon>
        <taxon>Ascomycota</taxon>
        <taxon>Pezizomycotina</taxon>
        <taxon>Sordariomycetes</taxon>
        <taxon>Hypocreomycetidae</taxon>
        <taxon>Hypocreales</taxon>
        <taxon>Sarocladiaceae</taxon>
        <taxon>Sarocladium</taxon>
    </lineage>
</organism>
<protein>
    <submittedName>
        <fullName evidence="2">Uncharacterized protein</fullName>
    </submittedName>
</protein>
<feature type="region of interest" description="Disordered" evidence="1">
    <location>
        <begin position="617"/>
        <end position="669"/>
    </location>
</feature>
<evidence type="ECO:0000313" key="3">
    <source>
        <dbReference type="Proteomes" id="UP001175261"/>
    </source>
</evidence>
<proteinExistence type="predicted"/>
<feature type="compositionally biased region" description="Low complexity" evidence="1">
    <location>
        <begin position="646"/>
        <end position="658"/>
    </location>
</feature>
<feature type="region of interest" description="Disordered" evidence="1">
    <location>
        <begin position="689"/>
        <end position="734"/>
    </location>
</feature>
<keyword evidence="3" id="KW-1185">Reference proteome</keyword>
<feature type="compositionally biased region" description="Polar residues" evidence="1">
    <location>
        <begin position="486"/>
        <end position="499"/>
    </location>
</feature>